<evidence type="ECO:0000313" key="2">
    <source>
        <dbReference type="EMBL" id="CAA2974293.1"/>
    </source>
</evidence>
<name>A0A8S0R7K4_OLEEU</name>
<dbReference type="EMBL" id="CACTIH010002164">
    <property type="protein sequence ID" value="CAA2974293.1"/>
    <property type="molecule type" value="Genomic_DNA"/>
</dbReference>
<dbReference type="AlphaFoldDB" id="A0A8S0R7K4"/>
<organism evidence="2 3">
    <name type="scientific">Olea europaea subsp. europaea</name>
    <dbReference type="NCBI Taxonomy" id="158383"/>
    <lineage>
        <taxon>Eukaryota</taxon>
        <taxon>Viridiplantae</taxon>
        <taxon>Streptophyta</taxon>
        <taxon>Embryophyta</taxon>
        <taxon>Tracheophyta</taxon>
        <taxon>Spermatophyta</taxon>
        <taxon>Magnoliopsida</taxon>
        <taxon>eudicotyledons</taxon>
        <taxon>Gunneridae</taxon>
        <taxon>Pentapetalae</taxon>
        <taxon>asterids</taxon>
        <taxon>lamiids</taxon>
        <taxon>Lamiales</taxon>
        <taxon>Oleaceae</taxon>
        <taxon>Oleeae</taxon>
        <taxon>Olea</taxon>
    </lineage>
</organism>
<protein>
    <submittedName>
        <fullName evidence="2">Organellar oligopeptidase A, chloroplastic/mitochondrial</fullName>
    </submittedName>
</protein>
<feature type="compositionally biased region" description="Basic and acidic residues" evidence="1">
    <location>
        <begin position="113"/>
        <end position="131"/>
    </location>
</feature>
<evidence type="ECO:0000313" key="3">
    <source>
        <dbReference type="Proteomes" id="UP000594638"/>
    </source>
</evidence>
<proteinExistence type="predicted"/>
<evidence type="ECO:0000256" key="1">
    <source>
        <dbReference type="SAM" id="MobiDB-lite"/>
    </source>
</evidence>
<comment type="caution">
    <text evidence="2">The sequence shown here is derived from an EMBL/GenBank/DDBJ whole genome shotgun (WGS) entry which is preliminary data.</text>
</comment>
<keyword evidence="3" id="KW-1185">Reference proteome</keyword>
<dbReference type="Gramene" id="OE9A038572T1">
    <property type="protein sequence ID" value="OE9A038572C1"/>
    <property type="gene ID" value="OE9A038572"/>
</dbReference>
<gene>
    <name evidence="2" type="ORF">OLEA9_A038572</name>
</gene>
<feature type="compositionally biased region" description="Acidic residues" evidence="1">
    <location>
        <begin position="100"/>
        <end position="112"/>
    </location>
</feature>
<feature type="region of interest" description="Disordered" evidence="1">
    <location>
        <begin position="51"/>
        <end position="158"/>
    </location>
</feature>
<reference evidence="2 3" key="1">
    <citation type="submission" date="2019-12" db="EMBL/GenBank/DDBJ databases">
        <authorList>
            <person name="Alioto T."/>
            <person name="Alioto T."/>
            <person name="Gomez Garrido J."/>
        </authorList>
    </citation>
    <scope>NUCLEOTIDE SEQUENCE [LARGE SCALE GENOMIC DNA]</scope>
</reference>
<accession>A0A8S0R7K4</accession>
<dbReference type="Proteomes" id="UP000594638">
    <property type="component" value="Unassembled WGS sequence"/>
</dbReference>
<feature type="compositionally biased region" description="Acidic residues" evidence="1">
    <location>
        <begin position="132"/>
        <end position="149"/>
    </location>
</feature>
<sequence length="158" mass="17963">MAPIHLVLQRFLLNFFINEIGSCLRFSPCLKNWHPSSVIGENDRDQNSVRAVAPLEHAGNSKMGKPSKKKLRKVEQSDSGSDFDSYMENQMLPDSVNNLMEDDKDDYSDDYDNNERDGDNNDADDGHGNHDEDTDVESENEGDDEEEEEGLRMTMTMN</sequence>